<dbReference type="EMBL" id="JARKHS020026074">
    <property type="protein sequence ID" value="KAK8766722.1"/>
    <property type="molecule type" value="Genomic_DNA"/>
</dbReference>
<reference evidence="1 2" key="1">
    <citation type="journal article" date="2023" name="Arcadia Sci">
        <title>De novo assembly of a long-read Amblyomma americanum tick genome.</title>
        <authorList>
            <person name="Chou S."/>
            <person name="Poskanzer K.E."/>
            <person name="Rollins M."/>
            <person name="Thuy-Boun P.S."/>
        </authorList>
    </citation>
    <scope>NUCLEOTIDE SEQUENCE [LARGE SCALE GENOMIC DNA]</scope>
    <source>
        <strain evidence="1">F_SG_1</strain>
        <tissue evidence="1">Salivary glands</tissue>
    </source>
</reference>
<organism evidence="1 2">
    <name type="scientific">Amblyomma americanum</name>
    <name type="common">Lone star tick</name>
    <dbReference type="NCBI Taxonomy" id="6943"/>
    <lineage>
        <taxon>Eukaryota</taxon>
        <taxon>Metazoa</taxon>
        <taxon>Ecdysozoa</taxon>
        <taxon>Arthropoda</taxon>
        <taxon>Chelicerata</taxon>
        <taxon>Arachnida</taxon>
        <taxon>Acari</taxon>
        <taxon>Parasitiformes</taxon>
        <taxon>Ixodida</taxon>
        <taxon>Ixodoidea</taxon>
        <taxon>Ixodidae</taxon>
        <taxon>Amblyomminae</taxon>
        <taxon>Amblyomma</taxon>
    </lineage>
</organism>
<proteinExistence type="predicted"/>
<name>A0AAQ4DW82_AMBAM</name>
<evidence type="ECO:0000313" key="2">
    <source>
        <dbReference type="Proteomes" id="UP001321473"/>
    </source>
</evidence>
<gene>
    <name evidence="1" type="ORF">V5799_006497</name>
</gene>
<protein>
    <submittedName>
        <fullName evidence="1">Uncharacterized protein</fullName>
    </submittedName>
</protein>
<comment type="caution">
    <text evidence="1">The sequence shown here is derived from an EMBL/GenBank/DDBJ whole genome shotgun (WGS) entry which is preliminary data.</text>
</comment>
<dbReference type="Proteomes" id="UP001321473">
    <property type="component" value="Unassembled WGS sequence"/>
</dbReference>
<accession>A0AAQ4DW82</accession>
<keyword evidence="2" id="KW-1185">Reference proteome</keyword>
<evidence type="ECO:0000313" key="1">
    <source>
        <dbReference type="EMBL" id="KAK8766722.1"/>
    </source>
</evidence>
<sequence length="78" mass="8817">MQRYIISDRREPVLQSSSYSGMALQRALQHALQQVLQHALQQVLQHALQQALQHALQQVLQQALQHALAVLNPVFPTS</sequence>
<dbReference type="AlphaFoldDB" id="A0AAQ4DW82"/>